<feature type="compositionally biased region" description="Low complexity" evidence="1">
    <location>
        <begin position="239"/>
        <end position="251"/>
    </location>
</feature>
<name>A0ABR2YDW0_9CHLO</name>
<feature type="compositionally biased region" description="Low complexity" evidence="1">
    <location>
        <begin position="290"/>
        <end position="310"/>
    </location>
</feature>
<dbReference type="Proteomes" id="UP001491310">
    <property type="component" value="Unassembled WGS sequence"/>
</dbReference>
<feature type="compositionally biased region" description="Basic and acidic residues" evidence="1">
    <location>
        <begin position="536"/>
        <end position="545"/>
    </location>
</feature>
<feature type="compositionally biased region" description="Low complexity" evidence="1">
    <location>
        <begin position="200"/>
        <end position="217"/>
    </location>
</feature>
<sequence>MERTVTPEKRQQILQQMQAQLVQMMGNVEGMDQHVRAWESQAFELSRGIEKDYIARMATRLQKIENKLQQQKQQQQQQQEQQQQQQQHLQAPQQPVPQQMYQPQPQSHYAQQQIPQHNKQMQPQTHYGQAVTSVPMTGQSAGRMQQQNYASYAMHNAHARQQSQQPPPQTHVEPQHSMGPDSELFADMAQAFILGPSDTPHQQPPQQQQQHQQQPQHRQNMGYGSGTQAYSPGQPPPVQAWQQQQQQPQQQYNTYASPQQPQQQQMQVQFHQGGAAMAPAYGGQPQMYTAHQQSPQMHPQQQQQAAAAAPGSAALSEQYWALQEEMRAEYLTDLEEYAGLLRLNERAPQSSDKMAKMANIIARLSVRREQNSHRQFTLKDVQSMQSLQQQLRLYVAKLRTMLEPVRKQRRQEAKLRQPQPLGTGTPSQTQPIRPLPPIPSAATLQGGKQMPTPPGTSPGADVKPELAVLEGAVRAAWEQETLTPSQRLIRQLAAARPGAVAAAAGSVAAVAMHEGSDMASPPLPVCLRPPETPSDDASHPQEPRLVRSVNVARDREPTSPDSVLDPRAGYKRKRSKQEAQNLQQLRQKVQAECSQLETKSGASFDIQECDDVDGAVIVAATVPAASASEQQQPSTSLRLGPNGRLLRMRVSAGYPAQPPVLLFPEPADAASSHGAQDAAIRGAFEVALAAKARDASVDIRLLVNTWAATLVNVEQMVAGG</sequence>
<gene>
    <name evidence="2" type="ORF">WJX75_002415</name>
</gene>
<proteinExistence type="predicted"/>
<feature type="compositionally biased region" description="Polar residues" evidence="1">
    <location>
        <begin position="420"/>
        <end position="431"/>
    </location>
</feature>
<reference evidence="2 3" key="1">
    <citation type="journal article" date="2024" name="Nat. Commun.">
        <title>Phylogenomics reveals the evolutionary origins of lichenization in chlorophyte algae.</title>
        <authorList>
            <person name="Puginier C."/>
            <person name="Libourel C."/>
            <person name="Otte J."/>
            <person name="Skaloud P."/>
            <person name="Haon M."/>
            <person name="Grisel S."/>
            <person name="Petersen M."/>
            <person name="Berrin J.G."/>
            <person name="Delaux P.M."/>
            <person name="Dal Grande F."/>
            <person name="Keller J."/>
        </authorList>
    </citation>
    <scope>NUCLEOTIDE SEQUENCE [LARGE SCALE GENOMIC DNA]</scope>
    <source>
        <strain evidence="2 3">SAG 216-7</strain>
    </source>
</reference>
<comment type="caution">
    <text evidence="2">The sequence shown here is derived from an EMBL/GenBank/DDBJ whole genome shotgun (WGS) entry which is preliminary data.</text>
</comment>
<dbReference type="EMBL" id="JALJOT010000014">
    <property type="protein sequence ID" value="KAK9903305.1"/>
    <property type="molecule type" value="Genomic_DNA"/>
</dbReference>
<feature type="region of interest" description="Disordered" evidence="1">
    <location>
        <begin position="516"/>
        <end position="578"/>
    </location>
</feature>
<feature type="region of interest" description="Disordered" evidence="1">
    <location>
        <begin position="75"/>
        <end position="126"/>
    </location>
</feature>
<feature type="region of interest" description="Disordered" evidence="1">
    <location>
        <begin position="195"/>
        <end position="310"/>
    </location>
</feature>
<feature type="compositionally biased region" description="Low complexity" evidence="1">
    <location>
        <begin position="75"/>
        <end position="116"/>
    </location>
</feature>
<feature type="region of interest" description="Disordered" evidence="1">
    <location>
        <begin position="155"/>
        <end position="181"/>
    </location>
</feature>
<evidence type="ECO:0000313" key="2">
    <source>
        <dbReference type="EMBL" id="KAK9903305.1"/>
    </source>
</evidence>
<feature type="compositionally biased region" description="Polar residues" evidence="1">
    <location>
        <begin position="117"/>
        <end position="126"/>
    </location>
</feature>
<organism evidence="2 3">
    <name type="scientific">Coccomyxa subellipsoidea</name>
    <dbReference type="NCBI Taxonomy" id="248742"/>
    <lineage>
        <taxon>Eukaryota</taxon>
        <taxon>Viridiplantae</taxon>
        <taxon>Chlorophyta</taxon>
        <taxon>core chlorophytes</taxon>
        <taxon>Trebouxiophyceae</taxon>
        <taxon>Trebouxiophyceae incertae sedis</taxon>
        <taxon>Coccomyxaceae</taxon>
        <taxon>Coccomyxa</taxon>
    </lineage>
</organism>
<feature type="region of interest" description="Disordered" evidence="1">
    <location>
        <begin position="406"/>
        <end position="462"/>
    </location>
</feature>
<feature type="compositionally biased region" description="Basic and acidic residues" evidence="1">
    <location>
        <begin position="406"/>
        <end position="415"/>
    </location>
</feature>
<protein>
    <recommendedName>
        <fullName evidence="4">Mediator complex subunit 15 KIX domain-containing protein</fullName>
    </recommendedName>
</protein>
<evidence type="ECO:0000313" key="3">
    <source>
        <dbReference type="Proteomes" id="UP001491310"/>
    </source>
</evidence>
<evidence type="ECO:0000256" key="1">
    <source>
        <dbReference type="SAM" id="MobiDB-lite"/>
    </source>
</evidence>
<keyword evidence="3" id="KW-1185">Reference proteome</keyword>
<evidence type="ECO:0008006" key="4">
    <source>
        <dbReference type="Google" id="ProtNLM"/>
    </source>
</evidence>
<feature type="compositionally biased region" description="Low complexity" evidence="1">
    <location>
        <begin position="259"/>
        <end position="272"/>
    </location>
</feature>
<accession>A0ABR2YDW0</accession>